<evidence type="ECO:0000256" key="3">
    <source>
        <dbReference type="ARBA" id="ARBA00022475"/>
    </source>
</evidence>
<keyword evidence="5 7" id="KW-1133">Transmembrane helix</keyword>
<dbReference type="InterPro" id="IPR035906">
    <property type="entry name" value="MetI-like_sf"/>
</dbReference>
<feature type="transmembrane region" description="Helical" evidence="7">
    <location>
        <begin position="20"/>
        <end position="46"/>
    </location>
</feature>
<comment type="subcellular location">
    <subcellularLocation>
        <location evidence="1 7">Cell membrane</location>
        <topology evidence="1 7">Multi-pass membrane protein</topology>
    </subcellularLocation>
</comment>
<organism evidence="9 10">
    <name type="scientific">Eubacterium album</name>
    <dbReference type="NCBI Taxonomy" id="2978477"/>
    <lineage>
        <taxon>Bacteria</taxon>
        <taxon>Bacillati</taxon>
        <taxon>Bacillota</taxon>
        <taxon>Clostridia</taxon>
        <taxon>Eubacteriales</taxon>
        <taxon>Eubacteriaceae</taxon>
        <taxon>Eubacterium</taxon>
    </lineage>
</organism>
<dbReference type="RefSeq" id="WP_117909876.1">
    <property type="nucleotide sequence ID" value="NZ_JAODBU010000004.1"/>
</dbReference>
<evidence type="ECO:0000256" key="7">
    <source>
        <dbReference type="RuleBase" id="RU363032"/>
    </source>
</evidence>
<evidence type="ECO:0000256" key="6">
    <source>
        <dbReference type="ARBA" id="ARBA00023136"/>
    </source>
</evidence>
<dbReference type="CDD" id="cd06261">
    <property type="entry name" value="TM_PBP2"/>
    <property type="match status" value="1"/>
</dbReference>
<evidence type="ECO:0000256" key="1">
    <source>
        <dbReference type="ARBA" id="ARBA00004651"/>
    </source>
</evidence>
<dbReference type="SUPFAM" id="SSF161098">
    <property type="entry name" value="MetI-like"/>
    <property type="match status" value="1"/>
</dbReference>
<evidence type="ECO:0000313" key="10">
    <source>
        <dbReference type="Proteomes" id="UP001431199"/>
    </source>
</evidence>
<feature type="transmembrane region" description="Helical" evidence="7">
    <location>
        <begin position="156"/>
        <end position="175"/>
    </location>
</feature>
<reference evidence="9" key="1">
    <citation type="submission" date="2022-09" db="EMBL/GenBank/DDBJ databases">
        <title>Eubacterium sp. LFL-14 isolated from human feces.</title>
        <authorList>
            <person name="Liu F."/>
        </authorList>
    </citation>
    <scope>NUCLEOTIDE SEQUENCE</scope>
    <source>
        <strain evidence="9">LFL-14</strain>
    </source>
</reference>
<gene>
    <name evidence="9" type="ORF">N5B56_05640</name>
</gene>
<feature type="domain" description="ABC transmembrane type-1" evidence="8">
    <location>
        <begin position="84"/>
        <end position="275"/>
    </location>
</feature>
<feature type="transmembrane region" description="Helical" evidence="7">
    <location>
        <begin position="254"/>
        <end position="275"/>
    </location>
</feature>
<comment type="similarity">
    <text evidence="7">Belongs to the binding-protein-dependent transport system permease family.</text>
</comment>
<keyword evidence="10" id="KW-1185">Reference proteome</keyword>
<feature type="transmembrane region" description="Helical" evidence="7">
    <location>
        <begin position="119"/>
        <end position="136"/>
    </location>
</feature>
<protein>
    <submittedName>
        <fullName evidence="9">Carbohydrate ABC transporter permease</fullName>
    </submittedName>
</protein>
<dbReference type="EMBL" id="JAODBU010000004">
    <property type="protein sequence ID" value="MCT7398569.1"/>
    <property type="molecule type" value="Genomic_DNA"/>
</dbReference>
<feature type="transmembrane region" description="Helical" evidence="7">
    <location>
        <begin position="83"/>
        <end position="107"/>
    </location>
</feature>
<dbReference type="Proteomes" id="UP001431199">
    <property type="component" value="Unassembled WGS sequence"/>
</dbReference>
<accession>A0ABT2LZ72</accession>
<proteinExistence type="inferred from homology"/>
<dbReference type="Gene3D" id="1.10.3720.10">
    <property type="entry name" value="MetI-like"/>
    <property type="match status" value="1"/>
</dbReference>
<dbReference type="Pfam" id="PF00528">
    <property type="entry name" value="BPD_transp_1"/>
    <property type="match status" value="1"/>
</dbReference>
<evidence type="ECO:0000313" key="9">
    <source>
        <dbReference type="EMBL" id="MCT7398569.1"/>
    </source>
</evidence>
<keyword evidence="6 7" id="KW-0472">Membrane</keyword>
<evidence type="ECO:0000259" key="8">
    <source>
        <dbReference type="PROSITE" id="PS50928"/>
    </source>
</evidence>
<sequence>MSETINVPRTLKKQPLAIRVIAGIAKYIFLLIIVAISIGPIIWAALSSFKTYAEINASALSLPKSFNFKNYADAFKYAPIQKYFLNSVIVVGVSVLVTLCVVAMCAYVTARYNFKLKTILVLMISASLMLPAQAISQPLFSIFKTVGLYDTKLGLIIVYAAMGIPMSFFVMTSYYKTIPLALEESAYIDGATFIQTFTKVVLPLAKPGLATIAMLQFINTWNEFYFALMLTSGDTARTVPIALNYYLGTFANNYSALFAAVVITVLPTIIFFIILQKQVMESLTAGAVKG</sequence>
<comment type="caution">
    <text evidence="9">The sequence shown here is derived from an EMBL/GenBank/DDBJ whole genome shotgun (WGS) entry which is preliminary data.</text>
</comment>
<evidence type="ECO:0000256" key="2">
    <source>
        <dbReference type="ARBA" id="ARBA00022448"/>
    </source>
</evidence>
<dbReference type="PANTHER" id="PTHR43744">
    <property type="entry name" value="ABC TRANSPORTER PERMEASE PROTEIN MG189-RELATED-RELATED"/>
    <property type="match status" value="1"/>
</dbReference>
<dbReference type="PANTHER" id="PTHR43744:SF12">
    <property type="entry name" value="ABC TRANSPORTER PERMEASE PROTEIN MG189-RELATED"/>
    <property type="match status" value="1"/>
</dbReference>
<keyword evidence="4 7" id="KW-0812">Transmembrane</keyword>
<evidence type="ECO:0000256" key="4">
    <source>
        <dbReference type="ARBA" id="ARBA00022692"/>
    </source>
</evidence>
<name>A0ABT2LZ72_9FIRM</name>
<evidence type="ECO:0000256" key="5">
    <source>
        <dbReference type="ARBA" id="ARBA00022989"/>
    </source>
</evidence>
<dbReference type="InterPro" id="IPR000515">
    <property type="entry name" value="MetI-like"/>
</dbReference>
<keyword evidence="2 7" id="KW-0813">Transport</keyword>
<dbReference type="PROSITE" id="PS50928">
    <property type="entry name" value="ABC_TM1"/>
    <property type="match status" value="1"/>
</dbReference>
<keyword evidence="3" id="KW-1003">Cell membrane</keyword>